<evidence type="ECO:0000313" key="1">
    <source>
        <dbReference type="EMBL" id="KEP70329.1"/>
    </source>
</evidence>
<protein>
    <recommendedName>
        <fullName evidence="3">Capsular biosynthesis protein</fullName>
    </recommendedName>
</protein>
<name>A0A074TF88_9RHOB</name>
<dbReference type="AlphaFoldDB" id="A0A074TF88"/>
<dbReference type="RefSeq" id="WP_038064194.1">
    <property type="nucleotide sequence ID" value="NZ_FOVB01000004.1"/>
</dbReference>
<evidence type="ECO:0000313" key="2">
    <source>
        <dbReference type="Proteomes" id="UP000027725"/>
    </source>
</evidence>
<evidence type="ECO:0008006" key="3">
    <source>
        <dbReference type="Google" id="ProtNLM"/>
    </source>
</evidence>
<accession>A0A074TF88</accession>
<comment type="caution">
    <text evidence="1">The sequence shown here is derived from an EMBL/GenBank/DDBJ whole genome shotgun (WGS) entry which is preliminary data.</text>
</comment>
<dbReference type="OrthoDB" id="6713140at2"/>
<sequence length="301" mass="33795">MPERHLSLYLPPTTCNQAAAGDHNFFNRLTRALEAADWTVSLHETGAAARRAARRSPGYVMYHMEPPTHDRALTSRRSYFGAFWNIEASAERWEWPVAKAAFNADDIDGTAAGGFFGHWQKRLYSGVNCTDQKNLALIGLQGKLTQHRSFQSMSPLEMIEAVLARHPGPTVATLHPKETYSRAEINALERIAARFSRFSFQMGGSHDLLPHCSFLVTQNSGLALDGYFLRKPAVFFGRSDIDHIAGSVPRDGIDAAFARRHQTPPVARYLYWRFALNALNAGRPEFEENLRGHLRGFGWPI</sequence>
<reference evidence="1 2" key="1">
    <citation type="submission" date="2014-03" db="EMBL/GenBank/DDBJ databases">
        <title>The draft genome sequence of Thioclava dalianensis DLFJ1-1.</title>
        <authorList>
            <person name="Lai Q."/>
            <person name="Shao Z."/>
        </authorList>
    </citation>
    <scope>NUCLEOTIDE SEQUENCE [LARGE SCALE GENOMIC DNA]</scope>
    <source>
        <strain evidence="1 2">DLFJ1-1</strain>
    </source>
</reference>
<proteinExistence type="predicted"/>
<dbReference type="eggNOG" id="ENOG502Z912">
    <property type="taxonomic scope" value="Bacteria"/>
</dbReference>
<dbReference type="STRING" id="1185766.SAMN05216224_104170"/>
<organism evidence="1 2">
    <name type="scientific">Thioclava dalianensis</name>
    <dbReference type="NCBI Taxonomy" id="1185766"/>
    <lineage>
        <taxon>Bacteria</taxon>
        <taxon>Pseudomonadati</taxon>
        <taxon>Pseudomonadota</taxon>
        <taxon>Alphaproteobacteria</taxon>
        <taxon>Rhodobacterales</taxon>
        <taxon>Paracoccaceae</taxon>
        <taxon>Thioclava</taxon>
    </lineage>
</organism>
<keyword evidence="2" id="KW-1185">Reference proteome</keyword>
<gene>
    <name evidence="1" type="ORF">DL1_17375</name>
</gene>
<dbReference type="EMBL" id="JHEH01000006">
    <property type="protein sequence ID" value="KEP70329.1"/>
    <property type="molecule type" value="Genomic_DNA"/>
</dbReference>
<dbReference type="Proteomes" id="UP000027725">
    <property type="component" value="Unassembled WGS sequence"/>
</dbReference>